<keyword evidence="8" id="KW-1185">Reference proteome</keyword>
<dbReference type="GO" id="GO:0031267">
    <property type="term" value="F:small GTPase binding"/>
    <property type="evidence" value="ECO:0007669"/>
    <property type="project" value="InterPro"/>
</dbReference>
<name>A0A9D3RYQ7_ANGAN</name>
<evidence type="ECO:0000256" key="4">
    <source>
        <dbReference type="SAM" id="MobiDB-lite"/>
    </source>
</evidence>
<dbReference type="GO" id="GO:0006887">
    <property type="term" value="P:exocytosis"/>
    <property type="evidence" value="ECO:0007669"/>
    <property type="project" value="TreeGrafter"/>
</dbReference>
<evidence type="ECO:0000256" key="3">
    <source>
        <dbReference type="ARBA" id="ARBA00023136"/>
    </source>
</evidence>
<organism evidence="7 8">
    <name type="scientific">Anguilla anguilla</name>
    <name type="common">European freshwater eel</name>
    <name type="synonym">Muraena anguilla</name>
    <dbReference type="NCBI Taxonomy" id="7936"/>
    <lineage>
        <taxon>Eukaryota</taxon>
        <taxon>Metazoa</taxon>
        <taxon>Chordata</taxon>
        <taxon>Craniata</taxon>
        <taxon>Vertebrata</taxon>
        <taxon>Euteleostomi</taxon>
        <taxon>Actinopterygii</taxon>
        <taxon>Neopterygii</taxon>
        <taxon>Teleostei</taxon>
        <taxon>Anguilliformes</taxon>
        <taxon>Anguillidae</taxon>
        <taxon>Anguilla</taxon>
    </lineage>
</organism>
<dbReference type="PANTHER" id="PTHR45716">
    <property type="entry name" value="BITESIZE, ISOFORM I"/>
    <property type="match status" value="1"/>
</dbReference>
<evidence type="ECO:0000313" key="8">
    <source>
        <dbReference type="Proteomes" id="UP001044222"/>
    </source>
</evidence>
<dbReference type="Pfam" id="PF00168">
    <property type="entry name" value="C2"/>
    <property type="match status" value="2"/>
</dbReference>
<reference evidence="7" key="1">
    <citation type="submission" date="2021-01" db="EMBL/GenBank/DDBJ databases">
        <title>A chromosome-scale assembly of European eel, Anguilla anguilla.</title>
        <authorList>
            <person name="Henkel C."/>
            <person name="Jong-Raadsen S.A."/>
            <person name="Dufour S."/>
            <person name="Weltzien F.-A."/>
            <person name="Palstra A.P."/>
            <person name="Pelster B."/>
            <person name="Spaink H.P."/>
            <person name="Van Den Thillart G.E."/>
            <person name="Jansen H."/>
            <person name="Zahm M."/>
            <person name="Klopp C."/>
            <person name="Cedric C."/>
            <person name="Louis A."/>
            <person name="Berthelot C."/>
            <person name="Parey E."/>
            <person name="Roest Crollius H."/>
            <person name="Montfort J."/>
            <person name="Robinson-Rechavi M."/>
            <person name="Bucao C."/>
            <person name="Bouchez O."/>
            <person name="Gislard M."/>
            <person name="Lluch J."/>
            <person name="Milhes M."/>
            <person name="Lampietro C."/>
            <person name="Lopez Roques C."/>
            <person name="Donnadieu C."/>
            <person name="Braasch I."/>
            <person name="Desvignes T."/>
            <person name="Postlethwait J."/>
            <person name="Bobe J."/>
            <person name="Guiguen Y."/>
            <person name="Dirks R."/>
        </authorList>
    </citation>
    <scope>NUCLEOTIDE SEQUENCE</scope>
    <source>
        <strain evidence="7">Tag_6206</strain>
        <tissue evidence="7">Liver</tissue>
    </source>
</reference>
<dbReference type="CDD" id="cd08521">
    <property type="entry name" value="C2A_SLP"/>
    <property type="match status" value="1"/>
</dbReference>
<dbReference type="GO" id="GO:0070382">
    <property type="term" value="C:exocytic vesicle"/>
    <property type="evidence" value="ECO:0007669"/>
    <property type="project" value="TreeGrafter"/>
</dbReference>
<dbReference type="EMBL" id="JAFIRN010000006">
    <property type="protein sequence ID" value="KAG5846326.1"/>
    <property type="molecule type" value="Genomic_DNA"/>
</dbReference>
<dbReference type="PROSITE" id="PS50004">
    <property type="entry name" value="C2"/>
    <property type="match status" value="2"/>
</dbReference>
<dbReference type="Proteomes" id="UP001044222">
    <property type="component" value="Unassembled WGS sequence"/>
</dbReference>
<keyword evidence="3" id="KW-0472">Membrane</keyword>
<dbReference type="Gene3D" id="3.30.40.10">
    <property type="entry name" value="Zinc/RING finger domain, C3HC4 (zinc finger)"/>
    <property type="match status" value="1"/>
</dbReference>
<dbReference type="SUPFAM" id="SSF49562">
    <property type="entry name" value="C2 domain (Calcium/lipid-binding domain, CaLB)"/>
    <property type="match status" value="2"/>
</dbReference>
<accession>A0A9D3RYQ7</accession>
<dbReference type="PROSITE" id="PS50916">
    <property type="entry name" value="RABBD"/>
    <property type="match status" value="1"/>
</dbReference>
<dbReference type="Pfam" id="PF02318">
    <property type="entry name" value="FYVE_2"/>
    <property type="match status" value="1"/>
</dbReference>
<evidence type="ECO:0008006" key="9">
    <source>
        <dbReference type="Google" id="ProtNLM"/>
    </source>
</evidence>
<evidence type="ECO:0000259" key="6">
    <source>
        <dbReference type="PROSITE" id="PS50916"/>
    </source>
</evidence>
<feature type="domain" description="RabBD" evidence="6">
    <location>
        <begin position="1"/>
        <end position="118"/>
    </location>
</feature>
<feature type="domain" description="C2" evidence="5">
    <location>
        <begin position="444"/>
        <end position="574"/>
    </location>
</feature>
<dbReference type="InterPro" id="IPR013083">
    <property type="entry name" value="Znf_RING/FYVE/PHD"/>
</dbReference>
<dbReference type="GO" id="GO:0042043">
    <property type="term" value="F:neurexin family protein binding"/>
    <property type="evidence" value="ECO:0007669"/>
    <property type="project" value="TreeGrafter"/>
</dbReference>
<dbReference type="InterPro" id="IPR000008">
    <property type="entry name" value="C2_dom"/>
</dbReference>
<feature type="region of interest" description="Disordered" evidence="4">
    <location>
        <begin position="442"/>
        <end position="461"/>
    </location>
</feature>
<proteinExistence type="predicted"/>
<dbReference type="Gene3D" id="2.60.40.150">
    <property type="entry name" value="C2 domain"/>
    <property type="match status" value="2"/>
</dbReference>
<dbReference type="GO" id="GO:0006886">
    <property type="term" value="P:intracellular protein transport"/>
    <property type="evidence" value="ECO:0007669"/>
    <property type="project" value="InterPro"/>
</dbReference>
<gene>
    <name evidence="7" type="ORF">ANANG_G00113750</name>
</gene>
<dbReference type="SMART" id="SM00239">
    <property type="entry name" value="C2"/>
    <property type="match status" value="1"/>
</dbReference>
<dbReference type="PANTHER" id="PTHR45716:SF1">
    <property type="entry name" value="SYNAPTOTAGMIN-LIKE PROTEIN 3"/>
    <property type="match status" value="1"/>
</dbReference>
<protein>
    <recommendedName>
        <fullName evidence="9">Synaptotagmin-like protein 3</fullName>
    </recommendedName>
</protein>
<dbReference type="FunFam" id="3.30.40.10:FF:000018">
    <property type="entry name" value="Synaptotagmin-like 5, isoform CRA_a"/>
    <property type="match status" value="1"/>
</dbReference>
<comment type="subcellular location">
    <subcellularLocation>
        <location evidence="1">Membrane</location>
        <topology evidence="1">Peripheral membrane protein</topology>
    </subcellularLocation>
</comment>
<dbReference type="InterPro" id="IPR041282">
    <property type="entry name" value="FYVE_2"/>
</dbReference>
<evidence type="ECO:0000256" key="2">
    <source>
        <dbReference type="ARBA" id="ARBA00022737"/>
    </source>
</evidence>
<dbReference type="InterPro" id="IPR010911">
    <property type="entry name" value="Rab_BD"/>
</dbReference>
<evidence type="ECO:0000256" key="1">
    <source>
        <dbReference type="ARBA" id="ARBA00004170"/>
    </source>
</evidence>
<dbReference type="InterPro" id="IPR035892">
    <property type="entry name" value="C2_domain_sf"/>
</dbReference>
<evidence type="ECO:0000259" key="5">
    <source>
        <dbReference type="PROSITE" id="PS50004"/>
    </source>
</evidence>
<dbReference type="SUPFAM" id="SSF57903">
    <property type="entry name" value="FYVE/PHD zinc finger"/>
    <property type="match status" value="1"/>
</dbReference>
<feature type="domain" description="C2" evidence="5">
    <location>
        <begin position="292"/>
        <end position="411"/>
    </location>
</feature>
<evidence type="ECO:0000313" key="7">
    <source>
        <dbReference type="EMBL" id="KAG5846326.1"/>
    </source>
</evidence>
<comment type="caution">
    <text evidence="7">The sequence shown here is derived from an EMBL/GenBank/DDBJ whole genome shotgun (WGS) entry which is preliminary data.</text>
</comment>
<sequence length="589" mass="64648">MDLSVLEALERDKVLEVLQRDKVLRSLEEERIRKMKSELQEIRRKGAKSFARQYSERTCARCQRPLGKLWNCGATCRGCSHRICSRCRVAITARDWKCTVCHAYRDVKIKSGEWFLEERAKKYPGVSDRHETTGERILKSYRSLSNIAIVPPTPPPFTQTPSFNRSGGLQTSRPFTKSMENLFVSLTSHMKKISKSQNDVNAEQTLLTTDSCSYRKERRSQSDTAINCPFEVGGAPSLSELVRQARAQEGAESSQACTDDDTYQGAELQLEKRGSVGSIGAGLGGHDPNSSRAGDIELALGYSGRTSCLEVSVRACRNLPYGDAKRKKCHPCVKLHLLPDGGKQKTAVKRNTTDPVFKETLEFKMERPLLASRTLQASVWHSGTLKRKVFLGEALVPLGGWDFEEDSARWLPLCPPAQTGDLQGRGPVEQQSRTLQIKVRFSSSPPAVQEPRAAPPSRGGSLVGQLAVQVTGATNMAVDKSPGAVHSSVKGVLALPGGVQLAQESGVQSLSSGSPWDHSLVFSAVPTAGLQGACLQLSLYDHTPLGLKPRLLGRSTLEEGLSWQRVQQTPNTWHDFGLPFLASDAVQRT</sequence>
<dbReference type="AlphaFoldDB" id="A0A9D3RYQ7"/>
<dbReference type="InterPro" id="IPR011011">
    <property type="entry name" value="Znf_FYVE_PHD"/>
</dbReference>
<keyword evidence="2" id="KW-0677">Repeat</keyword>
<dbReference type="GO" id="GO:0005886">
    <property type="term" value="C:plasma membrane"/>
    <property type="evidence" value="ECO:0007669"/>
    <property type="project" value="TreeGrafter"/>
</dbReference>
<dbReference type="FunFam" id="2.60.40.150:FF:000006">
    <property type="entry name" value="Synaptotagmin-like 5, isoform CRA_a"/>
    <property type="match status" value="1"/>
</dbReference>